<feature type="transmembrane region" description="Helical" evidence="9">
    <location>
        <begin position="154"/>
        <end position="175"/>
    </location>
</feature>
<evidence type="ECO:0000256" key="3">
    <source>
        <dbReference type="ARBA" id="ARBA00022553"/>
    </source>
</evidence>
<evidence type="ECO:0000256" key="2">
    <source>
        <dbReference type="ARBA" id="ARBA00012438"/>
    </source>
</evidence>
<dbReference type="Gene3D" id="3.30.565.10">
    <property type="entry name" value="Histidine kinase-like ATPase, C-terminal domain"/>
    <property type="match status" value="1"/>
</dbReference>
<keyword evidence="6" id="KW-0418">Kinase</keyword>
<comment type="caution">
    <text evidence="13">The sequence shown here is derived from an EMBL/GenBank/DDBJ whole genome shotgun (WGS) entry which is preliminary data.</text>
</comment>
<dbReference type="SUPFAM" id="SSF55785">
    <property type="entry name" value="PYP-like sensor domain (PAS domain)"/>
    <property type="match status" value="2"/>
</dbReference>
<dbReference type="PROSITE" id="PS50113">
    <property type="entry name" value="PAC"/>
    <property type="match status" value="1"/>
</dbReference>
<protein>
    <recommendedName>
        <fullName evidence="2">histidine kinase</fullName>
        <ecNumber evidence="2">2.7.13.3</ecNumber>
    </recommendedName>
</protein>
<evidence type="ECO:0000256" key="1">
    <source>
        <dbReference type="ARBA" id="ARBA00000085"/>
    </source>
</evidence>
<dbReference type="PRINTS" id="PR00344">
    <property type="entry name" value="BCTRLSENSOR"/>
</dbReference>
<feature type="transmembrane region" description="Helical" evidence="9">
    <location>
        <begin position="98"/>
        <end position="115"/>
    </location>
</feature>
<keyword evidence="3" id="KW-0597">Phosphoprotein</keyword>
<dbReference type="Pfam" id="PF00512">
    <property type="entry name" value="HisKA"/>
    <property type="match status" value="1"/>
</dbReference>
<dbReference type="Gene3D" id="3.30.450.20">
    <property type="entry name" value="PAS domain"/>
    <property type="match status" value="2"/>
</dbReference>
<dbReference type="Pfam" id="PF02518">
    <property type="entry name" value="HATPase_c"/>
    <property type="match status" value="1"/>
</dbReference>
<dbReference type="InterPro" id="IPR000700">
    <property type="entry name" value="PAS-assoc_C"/>
</dbReference>
<dbReference type="Pfam" id="PF08448">
    <property type="entry name" value="PAS_4"/>
    <property type="match status" value="1"/>
</dbReference>
<dbReference type="InterPro" id="IPR000014">
    <property type="entry name" value="PAS"/>
</dbReference>
<feature type="transmembrane region" description="Helical" evidence="9">
    <location>
        <begin position="6"/>
        <end position="31"/>
    </location>
</feature>
<dbReference type="SUPFAM" id="SSF47384">
    <property type="entry name" value="Homodimeric domain of signal transducing histidine kinase"/>
    <property type="match status" value="1"/>
</dbReference>
<feature type="domain" description="Histidine kinase" evidence="10">
    <location>
        <begin position="479"/>
        <end position="701"/>
    </location>
</feature>
<evidence type="ECO:0000259" key="12">
    <source>
        <dbReference type="PROSITE" id="PS50113"/>
    </source>
</evidence>
<feature type="domain" description="PAC" evidence="12">
    <location>
        <begin position="287"/>
        <end position="339"/>
    </location>
</feature>
<organism evidence="13 14">
    <name type="scientific">Clostridium aciditolerans</name>
    <dbReference type="NCBI Taxonomy" id="339861"/>
    <lineage>
        <taxon>Bacteria</taxon>
        <taxon>Bacillati</taxon>
        <taxon>Bacillota</taxon>
        <taxon>Clostridia</taxon>
        <taxon>Eubacteriales</taxon>
        <taxon>Clostridiaceae</taxon>
        <taxon>Clostridium</taxon>
    </lineage>
</organism>
<dbReference type="FunFam" id="3.30.565.10:FF:000037">
    <property type="entry name" value="Hybrid sensor histidine kinase/response regulator"/>
    <property type="match status" value="1"/>
</dbReference>
<reference evidence="13" key="1">
    <citation type="submission" date="2020-12" db="EMBL/GenBank/DDBJ databases">
        <title>Clostridium thailandense sp. nov., a novel acetogenic bacterium isolated from peat land soil in Thailand.</title>
        <authorList>
            <person name="Chaikitkaew S."/>
            <person name="Birkeland N.K."/>
        </authorList>
    </citation>
    <scope>NUCLEOTIDE SEQUENCE</scope>
    <source>
        <strain evidence="13">DSM 17425</strain>
    </source>
</reference>
<dbReference type="InterPro" id="IPR036097">
    <property type="entry name" value="HisK_dim/P_sf"/>
</dbReference>
<dbReference type="SMART" id="SM00388">
    <property type="entry name" value="HisKA"/>
    <property type="match status" value="1"/>
</dbReference>
<evidence type="ECO:0000259" key="11">
    <source>
        <dbReference type="PROSITE" id="PS50112"/>
    </source>
</evidence>
<dbReference type="Proteomes" id="UP000622687">
    <property type="component" value="Unassembled WGS sequence"/>
</dbReference>
<evidence type="ECO:0000256" key="9">
    <source>
        <dbReference type="SAM" id="Phobius"/>
    </source>
</evidence>
<comment type="catalytic activity">
    <reaction evidence="1">
        <text>ATP + protein L-histidine = ADP + protein N-phospho-L-histidine.</text>
        <dbReference type="EC" id="2.7.13.3"/>
    </reaction>
</comment>
<dbReference type="SMART" id="SM00387">
    <property type="entry name" value="HATPase_c"/>
    <property type="match status" value="1"/>
</dbReference>
<evidence type="ECO:0000313" key="13">
    <source>
        <dbReference type="EMBL" id="MBI6875076.1"/>
    </source>
</evidence>
<dbReference type="SMART" id="SM00086">
    <property type="entry name" value="PAC"/>
    <property type="match status" value="1"/>
</dbReference>
<dbReference type="GO" id="GO:0000155">
    <property type="term" value="F:phosphorelay sensor kinase activity"/>
    <property type="evidence" value="ECO:0007669"/>
    <property type="project" value="InterPro"/>
</dbReference>
<dbReference type="SMART" id="SM00091">
    <property type="entry name" value="PAS"/>
    <property type="match status" value="2"/>
</dbReference>
<feature type="transmembrane region" description="Helical" evidence="9">
    <location>
        <begin position="181"/>
        <end position="203"/>
    </location>
</feature>
<dbReference type="GO" id="GO:0005524">
    <property type="term" value="F:ATP binding"/>
    <property type="evidence" value="ECO:0007669"/>
    <property type="project" value="UniProtKB-KW"/>
</dbReference>
<keyword evidence="9" id="KW-0812">Transmembrane</keyword>
<keyword evidence="4" id="KW-0808">Transferase</keyword>
<sequence>MVFNYLIIHSIRVSLIVLVAIFFIVILMVFLLDRKIYLGMWAGGLGLFLANIILLMSVNYSYGNEFIILLQRIFSSLGALLMAEGCMKLLNKKINRSILVFLCLNIIAATNYALGLMPIRFLLFIHFTFLTYVNVYIAIELIRSKQYIMFNKYVLGFAFLAWGMSYAVKGIVFIIKPQFRLWGVVTTFIMTLFFLIYAIFAFYRHKTNLLYEKEMCFDDIFNYSAIGMAVVGVDGSIMRGNESLSKILGYSCAELKGLYSKDITYEEDMDMTLKGVEELLSEKKNSFQVEKRYCNKNGHVVWAIVNISLIRNKKQKPLYFVLQVQDVTSYKTLQNELIKSNEKYKTLLNSYDNSIAVLDKEYRYVVANQHVVDTINHQTNKNFTLSTIVGQKVKDICPNIYNSDIFKIYKYVMNTRESKHDIIEFTNQKGYTEWYELNVTPSHEGILVIMNDITDRVKDHQIMKETIELDRLRTEFFANLSHEFRTPLNIIISSNKMLLDAVNNQEGLTKDYAVKYLRASKQNCYRLLRLINNIMDITKFDSGFLHSNLQCWDIINVVEEIAQSIVEYAKNKNIDMIFDTDVEEKYIMCDADKIERVMLNLLSNAIKFTHNGGTIEVKIFDKNDSIEIIVKDNGIGIPEDKLNLIFDRFRQVDKSLTRNQEGSGIGLSLAKVFVEMHKGTIEVFSTKGKGTTFLVKLPINNSCILDEISISKQICDSKIEKVNVEFSDIYF</sequence>
<dbReference type="InterPro" id="IPR001610">
    <property type="entry name" value="PAC"/>
</dbReference>
<dbReference type="InterPro" id="IPR003661">
    <property type="entry name" value="HisK_dim/P_dom"/>
</dbReference>
<dbReference type="InterPro" id="IPR005467">
    <property type="entry name" value="His_kinase_dom"/>
</dbReference>
<dbReference type="Pfam" id="PF08447">
    <property type="entry name" value="PAS_3"/>
    <property type="match status" value="1"/>
</dbReference>
<evidence type="ECO:0000256" key="4">
    <source>
        <dbReference type="ARBA" id="ARBA00022679"/>
    </source>
</evidence>
<dbReference type="PROSITE" id="PS50112">
    <property type="entry name" value="PAS"/>
    <property type="match status" value="1"/>
</dbReference>
<feature type="transmembrane region" description="Helical" evidence="9">
    <location>
        <begin position="38"/>
        <end position="60"/>
    </location>
</feature>
<keyword evidence="7" id="KW-0067">ATP-binding</keyword>
<name>A0A934HV02_9CLOT</name>
<dbReference type="PANTHER" id="PTHR43711">
    <property type="entry name" value="TWO-COMPONENT HISTIDINE KINASE"/>
    <property type="match status" value="1"/>
</dbReference>
<dbReference type="SUPFAM" id="SSF55874">
    <property type="entry name" value="ATPase domain of HSP90 chaperone/DNA topoisomerase II/histidine kinase"/>
    <property type="match status" value="1"/>
</dbReference>
<keyword evidence="8" id="KW-0902">Two-component regulatory system</keyword>
<evidence type="ECO:0000259" key="10">
    <source>
        <dbReference type="PROSITE" id="PS50109"/>
    </source>
</evidence>
<keyword evidence="14" id="KW-1185">Reference proteome</keyword>
<dbReference type="InterPro" id="IPR004358">
    <property type="entry name" value="Sig_transdc_His_kin-like_C"/>
</dbReference>
<feature type="transmembrane region" description="Helical" evidence="9">
    <location>
        <begin position="121"/>
        <end position="142"/>
    </location>
</feature>
<gene>
    <name evidence="13" type="ORF">I6U51_20595</name>
</gene>
<evidence type="ECO:0000256" key="8">
    <source>
        <dbReference type="ARBA" id="ARBA00023012"/>
    </source>
</evidence>
<dbReference type="CDD" id="cd16922">
    <property type="entry name" value="HATPase_EvgS-ArcB-TorS-like"/>
    <property type="match status" value="1"/>
</dbReference>
<dbReference type="InterPro" id="IPR003594">
    <property type="entry name" value="HATPase_dom"/>
</dbReference>
<dbReference type="Gene3D" id="1.10.287.130">
    <property type="match status" value="1"/>
</dbReference>
<dbReference type="InterPro" id="IPR013656">
    <property type="entry name" value="PAS_4"/>
</dbReference>
<dbReference type="InterPro" id="IPR035965">
    <property type="entry name" value="PAS-like_dom_sf"/>
</dbReference>
<evidence type="ECO:0000313" key="14">
    <source>
        <dbReference type="Proteomes" id="UP000622687"/>
    </source>
</evidence>
<proteinExistence type="predicted"/>
<dbReference type="PANTHER" id="PTHR43711:SF26">
    <property type="entry name" value="SENSOR HISTIDINE KINASE RCSC"/>
    <property type="match status" value="1"/>
</dbReference>
<dbReference type="AlphaFoldDB" id="A0A934HV02"/>
<dbReference type="CDD" id="cd00082">
    <property type="entry name" value="HisKA"/>
    <property type="match status" value="1"/>
</dbReference>
<dbReference type="InterPro" id="IPR036890">
    <property type="entry name" value="HATPase_C_sf"/>
</dbReference>
<dbReference type="CDD" id="cd00130">
    <property type="entry name" value="PAS"/>
    <property type="match status" value="1"/>
</dbReference>
<evidence type="ECO:0000256" key="6">
    <source>
        <dbReference type="ARBA" id="ARBA00022777"/>
    </source>
</evidence>
<keyword evidence="5" id="KW-0547">Nucleotide-binding</keyword>
<dbReference type="PROSITE" id="PS50109">
    <property type="entry name" value="HIS_KIN"/>
    <property type="match status" value="1"/>
</dbReference>
<feature type="domain" description="PAS" evidence="11">
    <location>
        <begin position="213"/>
        <end position="283"/>
    </location>
</feature>
<evidence type="ECO:0000256" key="5">
    <source>
        <dbReference type="ARBA" id="ARBA00022741"/>
    </source>
</evidence>
<accession>A0A934HV02</accession>
<dbReference type="NCBIfam" id="TIGR00229">
    <property type="entry name" value="sensory_box"/>
    <property type="match status" value="1"/>
</dbReference>
<dbReference type="EMBL" id="JAEEGB010000038">
    <property type="protein sequence ID" value="MBI6875076.1"/>
    <property type="molecule type" value="Genomic_DNA"/>
</dbReference>
<keyword evidence="9" id="KW-1133">Transmembrane helix</keyword>
<keyword evidence="9" id="KW-0472">Membrane</keyword>
<dbReference type="InterPro" id="IPR050736">
    <property type="entry name" value="Sensor_HK_Regulatory"/>
</dbReference>
<dbReference type="EC" id="2.7.13.3" evidence="2"/>
<dbReference type="RefSeq" id="WP_211144440.1">
    <property type="nucleotide sequence ID" value="NZ_JAEEGB010000038.1"/>
</dbReference>
<dbReference type="InterPro" id="IPR013655">
    <property type="entry name" value="PAS_fold_3"/>
</dbReference>
<evidence type="ECO:0000256" key="7">
    <source>
        <dbReference type="ARBA" id="ARBA00022840"/>
    </source>
</evidence>